<dbReference type="OrthoDB" id="10383601at2759"/>
<dbReference type="FunCoup" id="F0ZLY6">
    <property type="interactions" value="4"/>
</dbReference>
<dbReference type="eggNOG" id="ENOG502RCP7">
    <property type="taxonomic scope" value="Eukaryota"/>
</dbReference>
<dbReference type="GO" id="GO:0005634">
    <property type="term" value="C:nucleus"/>
    <property type="evidence" value="ECO:0000318"/>
    <property type="project" value="GO_Central"/>
</dbReference>
<evidence type="ECO:0008006" key="3">
    <source>
        <dbReference type="Google" id="ProtNLM"/>
    </source>
</evidence>
<dbReference type="VEuPathDB" id="AmoebaDB:DICPUDRAFT_88040"/>
<dbReference type="RefSeq" id="XP_003288435.1">
    <property type="nucleotide sequence ID" value="XM_003288387.1"/>
</dbReference>
<dbReference type="GO" id="GO:0000307">
    <property type="term" value="C:cyclin-dependent protein kinase holoenzyme complex"/>
    <property type="evidence" value="ECO:0000318"/>
    <property type="project" value="GO_Central"/>
</dbReference>
<keyword evidence="2" id="KW-1185">Reference proteome</keyword>
<dbReference type="AlphaFoldDB" id="F0ZLY6"/>
<accession>F0ZLY6</accession>
<organism evidence="1 2">
    <name type="scientific">Dictyostelium purpureum</name>
    <name type="common">Slime mold</name>
    <dbReference type="NCBI Taxonomy" id="5786"/>
    <lineage>
        <taxon>Eukaryota</taxon>
        <taxon>Amoebozoa</taxon>
        <taxon>Evosea</taxon>
        <taxon>Eumycetozoa</taxon>
        <taxon>Dictyostelia</taxon>
        <taxon>Dictyosteliales</taxon>
        <taxon>Dictyosteliaceae</taxon>
        <taxon>Dictyostelium</taxon>
    </lineage>
</organism>
<dbReference type="GO" id="GO:0000082">
    <property type="term" value="P:G1/S transition of mitotic cell cycle"/>
    <property type="evidence" value="ECO:0000318"/>
    <property type="project" value="GO_Central"/>
</dbReference>
<dbReference type="GO" id="GO:0016538">
    <property type="term" value="F:cyclin-dependent protein serine/threonine kinase regulator activity"/>
    <property type="evidence" value="ECO:0000318"/>
    <property type="project" value="GO_Central"/>
</dbReference>
<evidence type="ECO:0000313" key="2">
    <source>
        <dbReference type="Proteomes" id="UP000001064"/>
    </source>
</evidence>
<dbReference type="InterPro" id="IPR036915">
    <property type="entry name" value="Cyclin-like_sf"/>
</dbReference>
<dbReference type="GeneID" id="10501836"/>
<dbReference type="Proteomes" id="UP000001064">
    <property type="component" value="Unassembled WGS sequence"/>
</dbReference>
<evidence type="ECO:0000313" key="1">
    <source>
        <dbReference type="EMBL" id="EGC35067.1"/>
    </source>
</evidence>
<sequence>MNFEIISDIIKNDKQFNFRDYYGYLSNKEITWKNYNQLYPFPKENIISVLYSLARKHNICTKNVHHSICLIQRYLGLVEFNNYRVNYKKSGNENINSKKYSDIQLSICALNISCKLNNVIWCKTEGFKLIVSTYFSSINEYQKYEIEFLNIIRFYLTVPLISDFVGVIIDGFYLNDRPTTESNYNEIIDFIYYNPNQFLTKPFTLIALSVLCITFSINDYKLLKYYIKWATNISNYTYQAIQIEVDKIVNTIFKDKMTLNIFKDQIWLQNSRE</sequence>
<dbReference type="InParanoid" id="F0ZLY6"/>
<reference evidence="2" key="1">
    <citation type="journal article" date="2011" name="Genome Biol.">
        <title>Comparative genomics of the social amoebae Dictyostelium discoideum and Dictyostelium purpureum.</title>
        <authorList>
            <consortium name="US DOE Joint Genome Institute (JGI-PGF)"/>
            <person name="Sucgang R."/>
            <person name="Kuo A."/>
            <person name="Tian X."/>
            <person name="Salerno W."/>
            <person name="Parikh A."/>
            <person name="Feasley C.L."/>
            <person name="Dalin E."/>
            <person name="Tu H."/>
            <person name="Huang E."/>
            <person name="Barry K."/>
            <person name="Lindquist E."/>
            <person name="Shapiro H."/>
            <person name="Bruce D."/>
            <person name="Schmutz J."/>
            <person name="Salamov A."/>
            <person name="Fey P."/>
            <person name="Gaudet P."/>
            <person name="Anjard C."/>
            <person name="Babu M.M."/>
            <person name="Basu S."/>
            <person name="Bushmanova Y."/>
            <person name="van der Wel H."/>
            <person name="Katoh-Kurasawa M."/>
            <person name="Dinh C."/>
            <person name="Coutinho P.M."/>
            <person name="Saito T."/>
            <person name="Elias M."/>
            <person name="Schaap P."/>
            <person name="Kay R.R."/>
            <person name="Henrissat B."/>
            <person name="Eichinger L."/>
            <person name="Rivero F."/>
            <person name="Putnam N.H."/>
            <person name="West C.M."/>
            <person name="Loomis W.F."/>
            <person name="Chisholm R.L."/>
            <person name="Shaulsky G."/>
            <person name="Strassmann J.E."/>
            <person name="Queller D.C."/>
            <person name="Kuspa A."/>
            <person name="Grigoriev I.V."/>
        </authorList>
    </citation>
    <scope>NUCLEOTIDE SEQUENCE [LARGE SCALE GENOMIC DNA]</scope>
    <source>
        <strain evidence="2">QSDP1</strain>
    </source>
</reference>
<dbReference type="OMA" id="ICLIQRY"/>
<dbReference type="GO" id="GO:0005737">
    <property type="term" value="C:cytoplasm"/>
    <property type="evidence" value="ECO:0000318"/>
    <property type="project" value="GO_Central"/>
</dbReference>
<gene>
    <name evidence="1" type="ORF">DICPUDRAFT_88040</name>
</gene>
<protein>
    <recommendedName>
        <fullName evidence="3">Cyclin N-terminal domain-containing protein</fullName>
    </recommendedName>
</protein>
<proteinExistence type="predicted"/>
<name>F0ZLY6_DICPU</name>
<dbReference type="SUPFAM" id="SSF47954">
    <property type="entry name" value="Cyclin-like"/>
    <property type="match status" value="1"/>
</dbReference>
<dbReference type="EMBL" id="GL871073">
    <property type="protein sequence ID" value="EGC35067.1"/>
    <property type="molecule type" value="Genomic_DNA"/>
</dbReference>
<dbReference type="KEGG" id="dpp:DICPUDRAFT_88040"/>